<keyword evidence="1" id="KW-0472">Membrane</keyword>
<accession>A0ABV2R8V1</accession>
<organism evidence="2 3">
    <name type="scientific">Brevundimonas faecalis</name>
    <dbReference type="NCBI Taxonomy" id="947378"/>
    <lineage>
        <taxon>Bacteria</taxon>
        <taxon>Pseudomonadati</taxon>
        <taxon>Pseudomonadota</taxon>
        <taxon>Alphaproteobacteria</taxon>
        <taxon>Caulobacterales</taxon>
        <taxon>Caulobacteraceae</taxon>
        <taxon>Brevundimonas</taxon>
    </lineage>
</organism>
<keyword evidence="1" id="KW-0812">Transmembrane</keyword>
<protein>
    <submittedName>
        <fullName evidence="2">Membrane protein</fullName>
    </submittedName>
</protein>
<reference evidence="2 3" key="1">
    <citation type="submission" date="2024-06" db="EMBL/GenBank/DDBJ databases">
        <title>Sorghum-associated microbial communities from plants grown in Nebraska, USA.</title>
        <authorList>
            <person name="Schachtman D."/>
        </authorList>
    </citation>
    <scope>NUCLEOTIDE SEQUENCE [LARGE SCALE GENOMIC DNA]</scope>
    <source>
        <strain evidence="2 3">2814</strain>
    </source>
</reference>
<feature type="transmembrane region" description="Helical" evidence="1">
    <location>
        <begin position="22"/>
        <end position="47"/>
    </location>
</feature>
<dbReference type="RefSeq" id="WP_354087357.1">
    <property type="nucleotide sequence ID" value="NZ_JBEPTF010000001.1"/>
</dbReference>
<dbReference type="Proteomes" id="UP001549313">
    <property type="component" value="Unassembled WGS sequence"/>
</dbReference>
<feature type="transmembrane region" description="Helical" evidence="1">
    <location>
        <begin position="68"/>
        <end position="100"/>
    </location>
</feature>
<sequence>MVQYGDYDRHDAEASPDLSSLYVGYALILFAVPTFGAAAAIGLLRMWRKTPPADPVARSHFIFQQRTLTAAVAAILAGVLLIVINVGVFVLFFMAIWTIVRGALGLKDLLQGRAVRHPHRLFY</sequence>
<keyword evidence="3" id="KW-1185">Reference proteome</keyword>
<evidence type="ECO:0000313" key="2">
    <source>
        <dbReference type="EMBL" id="MET4682408.1"/>
    </source>
</evidence>
<keyword evidence="1" id="KW-1133">Transmembrane helix</keyword>
<proteinExistence type="predicted"/>
<name>A0ABV2R8V1_9CAUL</name>
<evidence type="ECO:0000256" key="1">
    <source>
        <dbReference type="SAM" id="Phobius"/>
    </source>
</evidence>
<evidence type="ECO:0000313" key="3">
    <source>
        <dbReference type="Proteomes" id="UP001549313"/>
    </source>
</evidence>
<gene>
    <name evidence="2" type="ORF">ABIE19_000317</name>
</gene>
<dbReference type="EMBL" id="JBEPTF010000001">
    <property type="protein sequence ID" value="MET4682408.1"/>
    <property type="molecule type" value="Genomic_DNA"/>
</dbReference>
<comment type="caution">
    <text evidence="2">The sequence shown here is derived from an EMBL/GenBank/DDBJ whole genome shotgun (WGS) entry which is preliminary data.</text>
</comment>